<protein>
    <recommendedName>
        <fullName evidence="3">HNH endonuclease</fullName>
    </recommendedName>
</protein>
<comment type="caution">
    <text evidence="1">The sequence shown here is derived from an EMBL/GenBank/DDBJ whole genome shotgun (WGS) entry which is preliminary data.</text>
</comment>
<sequence length="216" mass="23682">MKAKRICVLCGINEATKGDGDHLPPQNIYPAPREPNVALNKVPACLGCNQAGSKDDEEFKMIIGLSTGDARKNQEALIDSIARTFKGNKKLGRRIAKSSQRIYARRDGGILEPVVAIPFSRDGYSRVITRIVRGLHWQQTGEIMQGKTVQVVHGDEPQGLLLQAIRKLLTTTDPVVLNGGSFVYKAFFDEESGSSFWGLQFFGSHTVFALVTPEAP</sequence>
<organism evidence="1 2">
    <name type="scientific">Pseudomonas fluorescens</name>
    <dbReference type="NCBI Taxonomy" id="294"/>
    <lineage>
        <taxon>Bacteria</taxon>
        <taxon>Pseudomonadati</taxon>
        <taxon>Pseudomonadota</taxon>
        <taxon>Gammaproteobacteria</taxon>
        <taxon>Pseudomonadales</taxon>
        <taxon>Pseudomonadaceae</taxon>
        <taxon>Pseudomonas</taxon>
    </lineage>
</organism>
<evidence type="ECO:0008006" key="3">
    <source>
        <dbReference type="Google" id="ProtNLM"/>
    </source>
</evidence>
<dbReference type="EMBL" id="SPVI01000019">
    <property type="protein sequence ID" value="TFW40733.1"/>
    <property type="molecule type" value="Genomic_DNA"/>
</dbReference>
<dbReference type="Proteomes" id="UP000297322">
    <property type="component" value="Unassembled WGS sequence"/>
</dbReference>
<accession>A0A4Y9T8L9</accession>
<gene>
    <name evidence="1" type="ORF">E4T65_25090</name>
</gene>
<name>A0A4Y9T8L9_PSEFL</name>
<proteinExistence type="predicted"/>
<reference evidence="1 2" key="1">
    <citation type="submission" date="2019-03" db="EMBL/GenBank/DDBJ databases">
        <title>Biocontrol and xenobiotic degradation properties of endophytic Pseudomonas fluorescens strain BRZ63.</title>
        <authorList>
            <person name="Chlebek D.A."/>
            <person name="Pinski A."/>
            <person name="Zur J.P."/>
            <person name="Michalska J."/>
            <person name="Hupert-Kocurek K.T."/>
        </authorList>
    </citation>
    <scope>NUCLEOTIDE SEQUENCE [LARGE SCALE GENOMIC DNA]</scope>
    <source>
        <strain evidence="1 2">BRZ63</strain>
    </source>
</reference>
<dbReference type="AlphaFoldDB" id="A0A4Y9T8L9"/>
<evidence type="ECO:0000313" key="1">
    <source>
        <dbReference type="EMBL" id="TFW40733.1"/>
    </source>
</evidence>
<dbReference type="RefSeq" id="WP_135196902.1">
    <property type="nucleotide sequence ID" value="NZ_SPVI01000019.1"/>
</dbReference>
<evidence type="ECO:0000313" key="2">
    <source>
        <dbReference type="Proteomes" id="UP000297322"/>
    </source>
</evidence>